<reference evidence="2 4" key="1">
    <citation type="journal article" date="2015" name="Stand. Genomic Sci.">
        <title>Genomic Encyclopedia of Bacterial and Archaeal Type Strains, Phase III: the genomes of soil and plant-associated and newly described type strains.</title>
        <authorList>
            <person name="Whitman W.B."/>
            <person name="Woyke T."/>
            <person name="Klenk H.P."/>
            <person name="Zhou Y."/>
            <person name="Lilburn T.G."/>
            <person name="Beck B.J."/>
            <person name="De Vos P."/>
            <person name="Vandamme P."/>
            <person name="Eisen J.A."/>
            <person name="Garrity G."/>
            <person name="Hugenholtz P."/>
            <person name="Kyrpides N.C."/>
        </authorList>
    </citation>
    <scope>NUCLEOTIDE SEQUENCE [LARGE SCALE GENOMIC DNA]</scope>
    <source>
        <strain evidence="2 4">CGMCC 1.6855</strain>
    </source>
</reference>
<sequence length="241" mass="27773">MQDEIIKHTKKIYKTAKEPKHSLSEKLKEISIEIFIIVFAVSLSIWLHGWSEHRHEQQEVKEFLEDLKVDLQKDVHDLEKQNSYLTNTAEGCKFYGELNQQKIDSLVKVNPNDRIKMNLNPIFKIRNTGNYEGFRSSGKIGLIKDRKLKTGILEYYQTVVPSKDDWQTYYNALVFKLADELVSIPNANINPDMMYKAVNASPKVKGILINAASQANMIIQLNNQVIKSAKEIIAEIEHNNE</sequence>
<evidence type="ECO:0000313" key="2">
    <source>
        <dbReference type="EMBL" id="TWI16164.1"/>
    </source>
</evidence>
<evidence type="ECO:0000313" key="4">
    <source>
        <dbReference type="Proteomes" id="UP000315908"/>
    </source>
</evidence>
<dbReference type="EMBL" id="VLKR01000032">
    <property type="protein sequence ID" value="TWI16164.1"/>
    <property type="molecule type" value="Genomic_DNA"/>
</dbReference>
<dbReference type="Pfam" id="PF19578">
    <property type="entry name" value="DUF6090"/>
    <property type="match status" value="1"/>
</dbReference>
<dbReference type="RefSeq" id="WP_088161567.1">
    <property type="nucleotide sequence ID" value="NZ_CP070350.1"/>
</dbReference>
<organism evidence="1 3">
    <name type="scientific">Sphingobacterium siyangense</name>
    <dbReference type="NCBI Taxonomy" id="459529"/>
    <lineage>
        <taxon>Bacteria</taxon>
        <taxon>Pseudomonadati</taxon>
        <taxon>Bacteroidota</taxon>
        <taxon>Sphingobacteriia</taxon>
        <taxon>Sphingobacteriales</taxon>
        <taxon>Sphingobacteriaceae</taxon>
        <taxon>Sphingobacterium</taxon>
    </lineage>
</organism>
<comment type="caution">
    <text evidence="1">The sequence shown here is derived from an EMBL/GenBank/DDBJ whole genome shotgun (WGS) entry which is preliminary data.</text>
</comment>
<name>A0A420FWP2_9SPHI</name>
<dbReference type="OrthoDB" id="874372at2"/>
<dbReference type="InterPro" id="IPR045749">
    <property type="entry name" value="DUF6090"/>
</dbReference>
<evidence type="ECO:0000313" key="3">
    <source>
        <dbReference type="Proteomes" id="UP000286402"/>
    </source>
</evidence>
<evidence type="ECO:0000313" key="1">
    <source>
        <dbReference type="EMBL" id="RKF37360.1"/>
    </source>
</evidence>
<reference evidence="2" key="3">
    <citation type="submission" date="2019-07" db="EMBL/GenBank/DDBJ databases">
        <authorList>
            <person name="Whitman W."/>
            <person name="Huntemann M."/>
            <person name="Clum A."/>
            <person name="Pillay M."/>
            <person name="Palaniappan K."/>
            <person name="Varghese N."/>
            <person name="Mikhailova N."/>
            <person name="Stamatis D."/>
            <person name="Reddy T."/>
            <person name="Daum C."/>
            <person name="Shapiro N."/>
            <person name="Ivanova N."/>
            <person name="Kyrpides N."/>
            <person name="Woyke T."/>
        </authorList>
    </citation>
    <scope>NUCLEOTIDE SEQUENCE</scope>
    <source>
        <strain evidence="2">CGMCC 1.6855</strain>
    </source>
</reference>
<keyword evidence="3" id="KW-1185">Reference proteome</keyword>
<accession>A0A420FWP2</accession>
<dbReference type="AlphaFoldDB" id="A0A420FWP2"/>
<protein>
    <submittedName>
        <fullName evidence="1">Uncharacterized protein</fullName>
    </submittedName>
</protein>
<reference evidence="1 3" key="2">
    <citation type="submission" date="2016-07" db="EMBL/GenBank/DDBJ databases">
        <title>Genome analysis of Sphingobacterium siyangense T12B17.</title>
        <authorList>
            <person name="Xu D."/>
            <person name="Su Y."/>
            <person name="Zheng S."/>
        </authorList>
    </citation>
    <scope>NUCLEOTIDE SEQUENCE [LARGE SCALE GENOMIC DNA]</scope>
    <source>
        <strain evidence="1 3">T12B17</strain>
    </source>
</reference>
<dbReference type="EMBL" id="MCAQ01000012">
    <property type="protein sequence ID" value="RKF37360.1"/>
    <property type="molecule type" value="Genomic_DNA"/>
</dbReference>
<dbReference type="Proteomes" id="UP000315908">
    <property type="component" value="Unassembled WGS sequence"/>
</dbReference>
<gene>
    <name evidence="1" type="ORF">BCY89_06935</name>
    <name evidence="2" type="ORF">IQ31_04479</name>
</gene>
<dbReference type="Proteomes" id="UP000286402">
    <property type="component" value="Unassembled WGS sequence"/>
</dbReference>
<proteinExistence type="predicted"/>